<organism evidence="6">
    <name type="scientific">Salvia splendens</name>
    <name type="common">Scarlet sage</name>
    <dbReference type="NCBI Taxonomy" id="180675"/>
    <lineage>
        <taxon>Eukaryota</taxon>
        <taxon>Viridiplantae</taxon>
        <taxon>Streptophyta</taxon>
        <taxon>Embryophyta</taxon>
        <taxon>Tracheophyta</taxon>
        <taxon>Spermatophyta</taxon>
        <taxon>Magnoliopsida</taxon>
        <taxon>eudicotyledons</taxon>
        <taxon>Gunneridae</taxon>
        <taxon>Pentapetalae</taxon>
        <taxon>asterids</taxon>
        <taxon>lamiids</taxon>
        <taxon>Lamiales</taxon>
        <taxon>Lamiaceae</taxon>
        <taxon>Nepetoideae</taxon>
        <taxon>Mentheae</taxon>
        <taxon>Salviinae</taxon>
        <taxon>Salvia</taxon>
        <taxon>Salvia subgen. Calosphace</taxon>
        <taxon>core Calosphace</taxon>
    </lineage>
</organism>
<dbReference type="InterPro" id="IPR011084">
    <property type="entry name" value="DRMBL"/>
</dbReference>
<dbReference type="PANTHER" id="PTHR23240:SF8">
    <property type="entry name" value="PROTEIN ARTEMIS"/>
    <property type="match status" value="1"/>
</dbReference>
<gene>
    <name evidence="6" type="ORF">SASPL_152164</name>
</gene>
<evidence type="ECO:0000256" key="2">
    <source>
        <dbReference type="ARBA" id="ARBA00022759"/>
    </source>
</evidence>
<protein>
    <recommendedName>
        <fullName evidence="5">DNA repair metallo-beta-lactamase domain-containing protein</fullName>
    </recommendedName>
</protein>
<keyword evidence="1" id="KW-0540">Nuclease</keyword>
<evidence type="ECO:0000256" key="1">
    <source>
        <dbReference type="ARBA" id="ARBA00022722"/>
    </source>
</evidence>
<dbReference type="GO" id="GO:0035312">
    <property type="term" value="F:5'-3' DNA exonuclease activity"/>
    <property type="evidence" value="ECO:0007669"/>
    <property type="project" value="TreeGrafter"/>
</dbReference>
<keyword evidence="4" id="KW-0269">Exonuclease</keyword>
<evidence type="ECO:0000256" key="3">
    <source>
        <dbReference type="ARBA" id="ARBA00022801"/>
    </source>
</evidence>
<keyword evidence="3" id="KW-0378">Hydrolase</keyword>
<dbReference type="AlphaFoldDB" id="A0A8X8YZS8"/>
<comment type="caution">
    <text evidence="6">The sequence shown here is derived from an EMBL/GenBank/DDBJ whole genome shotgun (WGS) entry which is preliminary data.</text>
</comment>
<accession>A0A8X8YZS8</accession>
<evidence type="ECO:0000313" key="6">
    <source>
        <dbReference type="EMBL" id="KAG6386982.1"/>
    </source>
</evidence>
<dbReference type="PANTHER" id="PTHR23240">
    <property type="entry name" value="DNA CROSS-LINK REPAIR PROTEIN PSO2/SNM1-RELATED"/>
    <property type="match status" value="1"/>
</dbReference>
<dbReference type="Proteomes" id="UP000298416">
    <property type="component" value="Unassembled WGS sequence"/>
</dbReference>
<reference evidence="6" key="1">
    <citation type="submission" date="2018-01" db="EMBL/GenBank/DDBJ databases">
        <authorList>
            <person name="Mao J.F."/>
        </authorList>
    </citation>
    <scope>NUCLEOTIDE SEQUENCE</scope>
    <source>
        <strain evidence="6">Huo1</strain>
        <tissue evidence="6">Leaf</tissue>
    </source>
</reference>
<reference evidence="6" key="2">
    <citation type="submission" date="2020-08" db="EMBL/GenBank/DDBJ databases">
        <title>Plant Genome Project.</title>
        <authorList>
            <person name="Zhang R.-G."/>
        </authorList>
    </citation>
    <scope>NUCLEOTIDE SEQUENCE</scope>
    <source>
        <strain evidence="6">Huo1</strain>
        <tissue evidence="6">Leaf</tissue>
    </source>
</reference>
<dbReference type="EMBL" id="PNBA02000021">
    <property type="protein sequence ID" value="KAG6386982.1"/>
    <property type="molecule type" value="Genomic_DNA"/>
</dbReference>
<evidence type="ECO:0000313" key="7">
    <source>
        <dbReference type="Proteomes" id="UP000298416"/>
    </source>
</evidence>
<feature type="domain" description="DNA repair metallo-beta-lactamase" evidence="5">
    <location>
        <begin position="90"/>
        <end position="172"/>
    </location>
</feature>
<evidence type="ECO:0000259" key="5">
    <source>
        <dbReference type="Pfam" id="PF07522"/>
    </source>
</evidence>
<keyword evidence="2" id="KW-0255">Endonuclease</keyword>
<keyword evidence="7" id="KW-1185">Reference proteome</keyword>
<sequence length="268" mass="29111">MESGMISIDRPAAGSQAYFLTHLHTDHTAGISGAAPSSAPASLPSLSPASSAVGILSPLPLLRGIRVQGDRCSASSCFKTDTLSKLNEFRGPTIGIIPSGMPWDVVRKNGNTASHVNEKVCSKNTGSCSEIHGLGENSGNTTKYYEVHYSDHSCYSEIQEFIELLRPVNIKGIVSSRSCCINPRYYFGHLCGPEQALWRVQQKLDYEEDLRRAEVAEIKPIANGVSHVSGRKRKNGHMKFFGIRISRVSLLGRLSRGAKITSTDSCSE</sequence>
<dbReference type="GO" id="GO:0006303">
    <property type="term" value="P:double-strand break repair via nonhomologous end joining"/>
    <property type="evidence" value="ECO:0007669"/>
    <property type="project" value="TreeGrafter"/>
</dbReference>
<proteinExistence type="predicted"/>
<name>A0A8X8YZS8_SALSN</name>
<dbReference type="Pfam" id="PF07522">
    <property type="entry name" value="DRMBL"/>
    <property type="match status" value="1"/>
</dbReference>
<dbReference type="GO" id="GO:0036297">
    <property type="term" value="P:interstrand cross-link repair"/>
    <property type="evidence" value="ECO:0007669"/>
    <property type="project" value="TreeGrafter"/>
</dbReference>
<dbReference type="GO" id="GO:0004519">
    <property type="term" value="F:endonuclease activity"/>
    <property type="evidence" value="ECO:0007669"/>
    <property type="project" value="UniProtKB-KW"/>
</dbReference>
<evidence type="ECO:0000256" key="4">
    <source>
        <dbReference type="ARBA" id="ARBA00022839"/>
    </source>
</evidence>
<dbReference type="GO" id="GO:0003684">
    <property type="term" value="F:damaged DNA binding"/>
    <property type="evidence" value="ECO:0007669"/>
    <property type="project" value="TreeGrafter"/>
</dbReference>